<dbReference type="Proteomes" id="UP001152747">
    <property type="component" value="Unassembled WGS sequence"/>
</dbReference>
<feature type="domain" description="F-box" evidence="2">
    <location>
        <begin position="21"/>
        <end position="69"/>
    </location>
</feature>
<dbReference type="OrthoDB" id="5860767at2759"/>
<gene>
    <name evidence="3" type="ORF">CAMP_LOCUS6685</name>
</gene>
<proteinExistence type="predicted"/>
<evidence type="ECO:0000256" key="1">
    <source>
        <dbReference type="SAM" id="MobiDB-lite"/>
    </source>
</evidence>
<dbReference type="InterPro" id="IPR039719">
    <property type="entry name" value="FBXO28"/>
</dbReference>
<name>A0A9P1IFR7_9PELO</name>
<accession>A0A9P1IFR7</accession>
<feature type="region of interest" description="Disordered" evidence="1">
    <location>
        <begin position="310"/>
        <end position="346"/>
    </location>
</feature>
<comment type="caution">
    <text evidence="3">The sequence shown here is derived from an EMBL/GenBank/DDBJ whole genome shotgun (WGS) entry which is preliminary data.</text>
</comment>
<dbReference type="InterPro" id="IPR001810">
    <property type="entry name" value="F-box_dom"/>
</dbReference>
<organism evidence="3 4">
    <name type="scientific">Caenorhabditis angaria</name>
    <dbReference type="NCBI Taxonomy" id="860376"/>
    <lineage>
        <taxon>Eukaryota</taxon>
        <taxon>Metazoa</taxon>
        <taxon>Ecdysozoa</taxon>
        <taxon>Nematoda</taxon>
        <taxon>Chromadorea</taxon>
        <taxon>Rhabditida</taxon>
        <taxon>Rhabditina</taxon>
        <taxon>Rhabditomorpha</taxon>
        <taxon>Rhabditoidea</taxon>
        <taxon>Rhabditidae</taxon>
        <taxon>Peloderinae</taxon>
        <taxon>Caenorhabditis</taxon>
    </lineage>
</organism>
<dbReference type="AlphaFoldDB" id="A0A9P1IFR7"/>
<evidence type="ECO:0000259" key="2">
    <source>
        <dbReference type="PROSITE" id="PS50181"/>
    </source>
</evidence>
<dbReference type="PANTHER" id="PTHR13252:SF9">
    <property type="entry name" value="F-BOX ONLY PROTEIN 28"/>
    <property type="match status" value="1"/>
</dbReference>
<dbReference type="GO" id="GO:0000209">
    <property type="term" value="P:protein polyubiquitination"/>
    <property type="evidence" value="ECO:0007669"/>
    <property type="project" value="TreeGrafter"/>
</dbReference>
<keyword evidence="4" id="KW-1185">Reference proteome</keyword>
<dbReference type="EMBL" id="CANHGI010000003">
    <property type="protein sequence ID" value="CAI5444048.1"/>
    <property type="molecule type" value="Genomic_DNA"/>
</dbReference>
<dbReference type="PANTHER" id="PTHR13252">
    <property type="entry name" value="F-BOX ONLY PROTEIN 28"/>
    <property type="match status" value="1"/>
</dbReference>
<sequence>MEENEQPSCSSQIIQSSNGPIESIFDLPQLVVDKIFSNLTYDDMSKSRGVNQDFNDYVKTEMTKGFEKLGKIIANCKTDVKKELPKRESERRRHRLTRINEIYSALDTRYSLLDLTYKKFMRHSHQIVNICFIPGKVLDEFHRVLDILRRCRESGGEFTGDSTELLKEMRDLSSMAMEHYEEHILPNLESKAESLGIGALSFDAFSIPSIKRRRFGKMCRDNHGLQVMPNFEANAVNNSPAARDFPKTMQDKIDEMQKKIDSQQLEIRALTEGITAMTQYFGQAFPKQRQNLRRFLHRFPIFNGGILQNSPEGTSGCSASTSGTPQKTSRKRKIAEENQEEVSKSL</sequence>
<feature type="compositionally biased region" description="Low complexity" evidence="1">
    <location>
        <begin position="313"/>
        <end position="324"/>
    </location>
</feature>
<evidence type="ECO:0000313" key="4">
    <source>
        <dbReference type="Proteomes" id="UP001152747"/>
    </source>
</evidence>
<reference evidence="3" key="1">
    <citation type="submission" date="2022-11" db="EMBL/GenBank/DDBJ databases">
        <authorList>
            <person name="Kikuchi T."/>
        </authorList>
    </citation>
    <scope>NUCLEOTIDE SEQUENCE</scope>
    <source>
        <strain evidence="3">PS1010</strain>
    </source>
</reference>
<evidence type="ECO:0000313" key="3">
    <source>
        <dbReference type="EMBL" id="CAI5444048.1"/>
    </source>
</evidence>
<dbReference type="PROSITE" id="PS50181">
    <property type="entry name" value="FBOX"/>
    <property type="match status" value="1"/>
</dbReference>
<protein>
    <recommendedName>
        <fullName evidence="2">F-box domain-containing protein</fullName>
    </recommendedName>
</protein>